<keyword evidence="4" id="KW-0482">Metalloprotease</keyword>
<dbReference type="GO" id="GO:0005829">
    <property type="term" value="C:cytosol"/>
    <property type="evidence" value="ECO:0007669"/>
    <property type="project" value="TreeGrafter"/>
</dbReference>
<evidence type="ECO:0000256" key="4">
    <source>
        <dbReference type="ARBA" id="ARBA00023049"/>
    </source>
</evidence>
<name>A0A7K4MKE3_9ARCH</name>
<dbReference type="GO" id="GO:0006508">
    <property type="term" value="P:proteolysis"/>
    <property type="evidence" value="ECO:0007669"/>
    <property type="project" value="UniProtKB-KW"/>
</dbReference>
<keyword evidence="2" id="KW-0645">Protease</keyword>
<evidence type="ECO:0000256" key="2">
    <source>
        <dbReference type="ARBA" id="ARBA00022670"/>
    </source>
</evidence>
<dbReference type="InterPro" id="IPR035068">
    <property type="entry name" value="TldD/PmbA_N"/>
</dbReference>
<evidence type="ECO:0000256" key="3">
    <source>
        <dbReference type="ARBA" id="ARBA00022801"/>
    </source>
</evidence>
<keyword evidence="3" id="KW-0378">Hydrolase</keyword>
<dbReference type="GO" id="GO:0008237">
    <property type="term" value="F:metallopeptidase activity"/>
    <property type="evidence" value="ECO:0007669"/>
    <property type="project" value="UniProtKB-KW"/>
</dbReference>
<evidence type="ECO:0000313" key="12">
    <source>
        <dbReference type="Proteomes" id="UP000563820"/>
    </source>
</evidence>
<evidence type="ECO:0000259" key="5">
    <source>
        <dbReference type="Pfam" id="PF01523"/>
    </source>
</evidence>
<dbReference type="InterPro" id="IPR045569">
    <property type="entry name" value="Metalloprtase-TldD/E_C"/>
</dbReference>
<feature type="domain" description="Metalloprotease TldD/E N-terminal" evidence="5">
    <location>
        <begin position="24"/>
        <end position="87"/>
    </location>
</feature>
<dbReference type="Pfam" id="PF01523">
    <property type="entry name" value="PmbA_TldD_1st"/>
    <property type="match status" value="1"/>
</dbReference>
<dbReference type="Proteomes" id="UP000563820">
    <property type="component" value="Unassembled WGS sequence"/>
</dbReference>
<dbReference type="InterPro" id="IPR002510">
    <property type="entry name" value="Metalloprtase-TldD/E_N"/>
</dbReference>
<dbReference type="PANTHER" id="PTHR30624">
    <property type="entry name" value="UNCHARACTERIZED PROTEIN TLDD AND PMBA"/>
    <property type="match status" value="1"/>
</dbReference>
<dbReference type="SUPFAM" id="SSF111283">
    <property type="entry name" value="Putative modulator of DNA gyrase, PmbA/TldD"/>
    <property type="match status" value="1"/>
</dbReference>
<evidence type="ECO:0000256" key="1">
    <source>
        <dbReference type="ARBA" id="ARBA00005836"/>
    </source>
</evidence>
<feature type="domain" description="Metalloprotease TldD/E C-terminal" evidence="6">
    <location>
        <begin position="232"/>
        <end position="447"/>
    </location>
</feature>
<organism evidence="7 12">
    <name type="scientific">Marine Group I thaumarchaeote</name>
    <dbReference type="NCBI Taxonomy" id="2511932"/>
    <lineage>
        <taxon>Archaea</taxon>
        <taxon>Nitrososphaerota</taxon>
        <taxon>Marine Group I</taxon>
    </lineage>
</organism>
<comment type="caution">
    <text evidence="7">The sequence shown here is derived from an EMBL/GenBank/DDBJ whole genome shotgun (WGS) entry which is preliminary data.</text>
</comment>
<evidence type="ECO:0000313" key="7">
    <source>
        <dbReference type="EMBL" id="NWJ29032.1"/>
    </source>
</evidence>
<protein>
    <submittedName>
        <fullName evidence="7">TldD/PmbA family protein</fullName>
    </submittedName>
</protein>
<evidence type="ECO:0000313" key="9">
    <source>
        <dbReference type="EMBL" id="NWK14176.1"/>
    </source>
</evidence>
<dbReference type="Pfam" id="PF19289">
    <property type="entry name" value="PmbA_TldD_3rd"/>
    <property type="match status" value="1"/>
</dbReference>
<evidence type="ECO:0000313" key="8">
    <source>
        <dbReference type="EMBL" id="NWK07808.1"/>
    </source>
</evidence>
<dbReference type="InterPro" id="IPR025502">
    <property type="entry name" value="TldD"/>
</dbReference>
<evidence type="ECO:0000313" key="10">
    <source>
        <dbReference type="Proteomes" id="UP000535457"/>
    </source>
</evidence>
<comment type="similarity">
    <text evidence="1">Belongs to the peptidase U62 family.</text>
</comment>
<dbReference type="EMBL" id="JACATE010000011">
    <property type="protein sequence ID" value="NWJ29032.1"/>
    <property type="molecule type" value="Genomic_DNA"/>
</dbReference>
<gene>
    <name evidence="8" type="ORF">HX847_05290</name>
    <name evidence="7" type="ORF">HX848_06605</name>
    <name evidence="9" type="ORF">HX853_06030</name>
</gene>
<dbReference type="Gene3D" id="3.30.2290.10">
    <property type="entry name" value="PmbA/TldD superfamily"/>
    <property type="match status" value="1"/>
</dbReference>
<dbReference type="PIRSF" id="PIRSF004919">
    <property type="entry name" value="TldD"/>
    <property type="match status" value="1"/>
</dbReference>
<sequence>MDSILQDLADKAIRHAIDSGAEYCDARIEQQERKSVLIENGEVEYVRSNSSTGIGIRLVKAGTWSFCSITNPNSFEQVKELVNGSLRNSSHYAKNKKNKVSLYPNAINKIKIDFPVLKKPELEELMKIGFECNKIISDTPRIIKSIVNPWYTTNSKYFVNSEGSEIVQNFTDVVVDMIATAHESGLTQSINITEGGRGGLELIIDKNKIQQSAQEIALKASQLIDAKPVKEEKATVIMNPDFVSLLTHEILGHPSEADRVLGKEMAWAGGAWWKGKIGKKIGSEKLNVFDDPTIKESLGWYYFDDEGVETKKTTLVENGILKNHMQNRETAKIFNTAPTGNMRATNYRFMPLIRMACTCIGNGDWNVAEMIKEVKNGYLISNMKIPSIDMKRYNWSISCQYAQKIENGEITDLLRDVIVIGIAPEFFESIDACGNDFTVRPITNCGKGDPMQSMIMGNGGPSIRGIATVKSVN</sequence>
<evidence type="ECO:0000313" key="11">
    <source>
        <dbReference type="Proteomes" id="UP000559282"/>
    </source>
</evidence>
<proteinExistence type="inferred from homology"/>
<dbReference type="PANTHER" id="PTHR30624:SF0">
    <property type="entry name" value="METALLOPROTEASE SLR0863"/>
    <property type="match status" value="1"/>
</dbReference>
<dbReference type="EMBL" id="JACATG010000009">
    <property type="protein sequence ID" value="NWK14176.1"/>
    <property type="molecule type" value="Genomic_DNA"/>
</dbReference>
<dbReference type="InterPro" id="IPR051463">
    <property type="entry name" value="Peptidase_U62_metallo"/>
</dbReference>
<accession>A0A7K4MKE3</accession>
<dbReference type="Proteomes" id="UP000535457">
    <property type="component" value="Unassembled WGS sequence"/>
</dbReference>
<reference evidence="7" key="2">
    <citation type="submission" date="2020-06" db="EMBL/GenBank/DDBJ databases">
        <authorList>
            <person name="Wang Y."/>
        </authorList>
    </citation>
    <scope>NUCLEOTIDE SEQUENCE</scope>
    <source>
        <strain evidence="9">L19a</strain>
        <strain evidence="8">T1C4</strain>
        <strain evidence="7">T1L11</strain>
    </source>
</reference>
<reference evidence="10 11" key="1">
    <citation type="journal article" date="2019" name="Environ. Microbiol.">
        <title>Genomics insights into ecotype formation of ammonia-oxidizing archaea in the deep ocean.</title>
        <authorList>
            <person name="Wang Y."/>
            <person name="Huang J.M."/>
            <person name="Cui G.J."/>
            <person name="Nunoura T."/>
            <person name="Takaki Y."/>
            <person name="Li W.L."/>
            <person name="Li J."/>
            <person name="Gao Z.M."/>
            <person name="Takai K."/>
            <person name="Zhang A.Q."/>
            <person name="Stepanauskas R."/>
        </authorList>
    </citation>
    <scope>NUCLEOTIDE SEQUENCE [LARGE SCALE GENOMIC DNA]</scope>
    <source>
        <strain evidence="9 10">L19a</strain>
        <strain evidence="8 11">T1C4</strain>
        <strain evidence="7 12">T1L11</strain>
    </source>
</reference>
<evidence type="ECO:0000259" key="6">
    <source>
        <dbReference type="Pfam" id="PF19289"/>
    </source>
</evidence>
<dbReference type="InterPro" id="IPR036059">
    <property type="entry name" value="TldD/PmbA_sf"/>
</dbReference>
<dbReference type="Proteomes" id="UP000559282">
    <property type="component" value="Unassembled WGS sequence"/>
</dbReference>
<dbReference type="AlphaFoldDB" id="A0A7K4MKE3"/>
<dbReference type="EMBL" id="JACATF010000020">
    <property type="protein sequence ID" value="NWK07808.1"/>
    <property type="molecule type" value="Genomic_DNA"/>
</dbReference>